<keyword evidence="2" id="KW-1185">Reference proteome</keyword>
<dbReference type="InParanoid" id="A0A146G398"/>
<dbReference type="Proteomes" id="UP000076023">
    <property type="component" value="Unassembled WGS sequence"/>
</dbReference>
<gene>
    <name evidence="1" type="ORF">TSACC_2527</name>
</gene>
<name>A0A146G398_TERSA</name>
<sequence>MGDRVTFSVVALPPDNSLYWRIVRDRTGDKLDPDMRTITSGEAVKAGERYAYYWDSAQSILWFATRRSLMKLDLTDWKSTHCLYRGTAGYESFEDLPDQFRREIPKVLEKE</sequence>
<proteinExistence type="predicted"/>
<accession>A0A146G398</accession>
<dbReference type="AlphaFoldDB" id="A0A146G398"/>
<evidence type="ECO:0000313" key="1">
    <source>
        <dbReference type="EMBL" id="GAT32130.1"/>
    </source>
</evidence>
<protein>
    <submittedName>
        <fullName evidence="1">Uncharacterized protein</fullName>
    </submittedName>
</protein>
<reference evidence="2" key="1">
    <citation type="journal article" date="2017" name="Genome Announc.">
        <title>Draft Genome Sequence of Terrimicrobium sacchariphilum NM-5T, a Facultative Anaerobic Soil Bacterium of the Class Spartobacteria.</title>
        <authorList>
            <person name="Qiu Y.L."/>
            <person name="Tourlousse D.M."/>
            <person name="Matsuura N."/>
            <person name="Ohashi A."/>
            <person name="Sekiguchi Y."/>
        </authorList>
    </citation>
    <scope>NUCLEOTIDE SEQUENCE [LARGE SCALE GENOMIC DNA]</scope>
    <source>
        <strain evidence="2">NM-5</strain>
    </source>
</reference>
<evidence type="ECO:0000313" key="2">
    <source>
        <dbReference type="Proteomes" id="UP000076023"/>
    </source>
</evidence>
<dbReference type="EMBL" id="BDCO01000002">
    <property type="protein sequence ID" value="GAT32130.1"/>
    <property type="molecule type" value="Genomic_DNA"/>
</dbReference>
<dbReference type="STRING" id="690879.TSACC_2527"/>
<comment type="caution">
    <text evidence="1">The sequence shown here is derived from an EMBL/GenBank/DDBJ whole genome shotgun (WGS) entry which is preliminary data.</text>
</comment>
<organism evidence="1 2">
    <name type="scientific">Terrimicrobium sacchariphilum</name>
    <dbReference type="NCBI Taxonomy" id="690879"/>
    <lineage>
        <taxon>Bacteria</taxon>
        <taxon>Pseudomonadati</taxon>
        <taxon>Verrucomicrobiota</taxon>
        <taxon>Terrimicrobiia</taxon>
        <taxon>Terrimicrobiales</taxon>
        <taxon>Terrimicrobiaceae</taxon>
        <taxon>Terrimicrobium</taxon>
    </lineage>
</organism>